<dbReference type="RefSeq" id="WP_354694751.1">
    <property type="nucleotide sequence ID" value="NZ_JAZHOG010000004.1"/>
</dbReference>
<evidence type="ECO:0000256" key="10">
    <source>
        <dbReference type="HAMAP-Rule" id="MF_00061"/>
    </source>
</evidence>
<dbReference type="GO" id="GO:0019288">
    <property type="term" value="P:isopentenyl diphosphate biosynthetic process, methylerythritol 4-phosphate pathway"/>
    <property type="evidence" value="ECO:0007669"/>
    <property type="project" value="UniProtKB-UniRule"/>
</dbReference>
<dbReference type="EMBL" id="JAZHOG010000004">
    <property type="protein sequence ID" value="MEJ8567430.1"/>
    <property type="molecule type" value="Genomic_DNA"/>
</dbReference>
<dbReference type="InterPro" id="IPR004424">
    <property type="entry name" value="IspE"/>
</dbReference>
<dbReference type="GO" id="GO:0016114">
    <property type="term" value="P:terpenoid biosynthetic process"/>
    <property type="evidence" value="ECO:0007669"/>
    <property type="project" value="UniProtKB-UniRule"/>
</dbReference>
<feature type="domain" description="GHMP kinase N-terminal" evidence="11">
    <location>
        <begin position="70"/>
        <end position="146"/>
    </location>
</feature>
<feature type="active site" evidence="10">
    <location>
        <position position="14"/>
    </location>
</feature>
<evidence type="ECO:0000256" key="6">
    <source>
        <dbReference type="ARBA" id="ARBA00022777"/>
    </source>
</evidence>
<dbReference type="SUPFAM" id="SSF54211">
    <property type="entry name" value="Ribosomal protein S5 domain 2-like"/>
    <property type="match status" value="1"/>
</dbReference>
<keyword evidence="5 10" id="KW-0547">Nucleotide-binding</keyword>
<evidence type="ECO:0000256" key="8">
    <source>
        <dbReference type="ARBA" id="ARBA00023229"/>
    </source>
</evidence>
<accession>A0AAW9R843</accession>
<name>A0AAW9R843_9GAMM</name>
<keyword evidence="8 10" id="KW-0414">Isoprene biosynthesis</keyword>
<keyword evidence="7 10" id="KW-0067">ATP-binding</keyword>
<feature type="binding site" evidence="10">
    <location>
        <begin position="97"/>
        <end position="107"/>
    </location>
    <ligand>
        <name>ATP</name>
        <dbReference type="ChEBI" id="CHEBI:30616"/>
    </ligand>
</feature>
<evidence type="ECO:0000256" key="4">
    <source>
        <dbReference type="ARBA" id="ARBA00022679"/>
    </source>
</evidence>
<dbReference type="EC" id="2.7.1.148" evidence="2 10"/>
<dbReference type="InterPro" id="IPR036554">
    <property type="entry name" value="GHMP_kinase_C_sf"/>
</dbReference>
<keyword evidence="14" id="KW-1185">Reference proteome</keyword>
<evidence type="ECO:0000256" key="3">
    <source>
        <dbReference type="ARBA" id="ARBA00017473"/>
    </source>
</evidence>
<organism evidence="13 14">
    <name type="scientific">Elongatibacter sediminis</name>
    <dbReference type="NCBI Taxonomy" id="3119006"/>
    <lineage>
        <taxon>Bacteria</taxon>
        <taxon>Pseudomonadati</taxon>
        <taxon>Pseudomonadota</taxon>
        <taxon>Gammaproteobacteria</taxon>
        <taxon>Chromatiales</taxon>
        <taxon>Wenzhouxiangellaceae</taxon>
        <taxon>Elongatibacter</taxon>
    </lineage>
</organism>
<dbReference type="Gene3D" id="3.30.70.890">
    <property type="entry name" value="GHMP kinase, C-terminal domain"/>
    <property type="match status" value="1"/>
</dbReference>
<evidence type="ECO:0000256" key="7">
    <source>
        <dbReference type="ARBA" id="ARBA00022840"/>
    </source>
</evidence>
<evidence type="ECO:0000256" key="9">
    <source>
        <dbReference type="ARBA" id="ARBA00032554"/>
    </source>
</evidence>
<dbReference type="GO" id="GO:0050515">
    <property type="term" value="F:4-(cytidine 5'-diphospho)-2-C-methyl-D-erythritol kinase activity"/>
    <property type="evidence" value="ECO:0007669"/>
    <property type="project" value="UniProtKB-UniRule"/>
</dbReference>
<dbReference type="GO" id="GO:0005524">
    <property type="term" value="F:ATP binding"/>
    <property type="evidence" value="ECO:0007669"/>
    <property type="project" value="UniProtKB-UniRule"/>
</dbReference>
<dbReference type="Pfam" id="PF08544">
    <property type="entry name" value="GHMP_kinases_C"/>
    <property type="match status" value="1"/>
</dbReference>
<dbReference type="Pfam" id="PF00288">
    <property type="entry name" value="GHMP_kinases_N"/>
    <property type="match status" value="1"/>
</dbReference>
<comment type="similarity">
    <text evidence="1 10">Belongs to the GHMP kinase family. IspE subfamily.</text>
</comment>
<evidence type="ECO:0000313" key="13">
    <source>
        <dbReference type="EMBL" id="MEJ8567430.1"/>
    </source>
</evidence>
<evidence type="ECO:0000313" key="14">
    <source>
        <dbReference type="Proteomes" id="UP001359886"/>
    </source>
</evidence>
<comment type="catalytic activity">
    <reaction evidence="10">
        <text>4-CDP-2-C-methyl-D-erythritol + ATP = 4-CDP-2-C-methyl-D-erythritol 2-phosphate + ADP + H(+)</text>
        <dbReference type="Rhea" id="RHEA:18437"/>
        <dbReference type="ChEBI" id="CHEBI:15378"/>
        <dbReference type="ChEBI" id="CHEBI:30616"/>
        <dbReference type="ChEBI" id="CHEBI:57823"/>
        <dbReference type="ChEBI" id="CHEBI:57919"/>
        <dbReference type="ChEBI" id="CHEBI:456216"/>
        <dbReference type="EC" id="2.7.1.148"/>
    </reaction>
</comment>
<protein>
    <recommendedName>
        <fullName evidence="3 10">4-diphosphocytidyl-2-C-methyl-D-erythritol kinase</fullName>
        <shortName evidence="10">CMK</shortName>
        <ecNumber evidence="2 10">2.7.1.148</ecNumber>
    </recommendedName>
    <alternativeName>
        <fullName evidence="9 10">4-(cytidine-5'-diphospho)-2-C-methyl-D-erythritol kinase</fullName>
    </alternativeName>
</protein>
<dbReference type="HAMAP" id="MF_00061">
    <property type="entry name" value="IspE"/>
    <property type="match status" value="1"/>
</dbReference>
<dbReference type="Gene3D" id="3.30.230.10">
    <property type="match status" value="1"/>
</dbReference>
<gene>
    <name evidence="10 13" type="primary">ispE</name>
    <name evidence="13" type="ORF">V3330_07295</name>
</gene>
<evidence type="ECO:0000259" key="11">
    <source>
        <dbReference type="Pfam" id="PF00288"/>
    </source>
</evidence>
<comment type="caution">
    <text evidence="13">The sequence shown here is derived from an EMBL/GenBank/DDBJ whole genome shotgun (WGS) entry which is preliminary data.</text>
</comment>
<feature type="active site" evidence="10">
    <location>
        <position position="139"/>
    </location>
</feature>
<evidence type="ECO:0000259" key="12">
    <source>
        <dbReference type="Pfam" id="PF08544"/>
    </source>
</evidence>
<dbReference type="PIRSF" id="PIRSF010376">
    <property type="entry name" value="IspE"/>
    <property type="match status" value="1"/>
</dbReference>
<sequence length="283" mass="31030">MNRLAETWWPAPAKLNLFLHVTGRRADGYHELDTLFQLVDWSDELAFAVDDSGRVRRQAVDYDVAEDDDLAVRAARLLQQHAGVDRGAEIRVRKHIPMGAGLGGGSTDAATTLLVLNRLWGVGFSVAKLAELALELGADVPVFVRGHSAMAEGVGERLQPVQLGIRHYVVVVPDVRVATRWAFAAPDLKRSAPRLDRTRALSGHGENVFEPVVAAHFPEVAEALDALREWGEPKLSGTGSAVFVPVPDQELANRAARELKCRYNVRAVRGVDRSSVHQMLESE</sequence>
<evidence type="ECO:0000256" key="5">
    <source>
        <dbReference type="ARBA" id="ARBA00022741"/>
    </source>
</evidence>
<comment type="pathway">
    <text evidence="10">Isoprenoid biosynthesis; isopentenyl diphosphate biosynthesis via DXP pathway; isopentenyl diphosphate from 1-deoxy-D-xylulose 5-phosphate: step 3/6.</text>
</comment>
<evidence type="ECO:0000256" key="1">
    <source>
        <dbReference type="ARBA" id="ARBA00009684"/>
    </source>
</evidence>
<evidence type="ECO:0000256" key="2">
    <source>
        <dbReference type="ARBA" id="ARBA00012052"/>
    </source>
</evidence>
<dbReference type="PANTHER" id="PTHR43527:SF2">
    <property type="entry name" value="4-DIPHOSPHOCYTIDYL-2-C-METHYL-D-ERYTHRITOL KINASE, CHLOROPLASTIC"/>
    <property type="match status" value="1"/>
</dbReference>
<dbReference type="InterPro" id="IPR020568">
    <property type="entry name" value="Ribosomal_Su5_D2-typ_SF"/>
</dbReference>
<dbReference type="SUPFAM" id="SSF55060">
    <property type="entry name" value="GHMP Kinase, C-terminal domain"/>
    <property type="match status" value="1"/>
</dbReference>
<dbReference type="Proteomes" id="UP001359886">
    <property type="component" value="Unassembled WGS sequence"/>
</dbReference>
<dbReference type="PANTHER" id="PTHR43527">
    <property type="entry name" value="4-DIPHOSPHOCYTIDYL-2-C-METHYL-D-ERYTHRITOL KINASE, CHLOROPLASTIC"/>
    <property type="match status" value="1"/>
</dbReference>
<keyword evidence="6 10" id="KW-0418">Kinase</keyword>
<dbReference type="InterPro" id="IPR006204">
    <property type="entry name" value="GHMP_kinase_N_dom"/>
</dbReference>
<feature type="domain" description="GHMP kinase C-terminal" evidence="12">
    <location>
        <begin position="201"/>
        <end position="263"/>
    </location>
</feature>
<reference evidence="13 14" key="1">
    <citation type="submission" date="2024-02" db="EMBL/GenBank/DDBJ databases">
        <title>A novel Wenzhouxiangellaceae bacterium, isolated from coastal sediments.</title>
        <authorList>
            <person name="Du Z.-J."/>
            <person name="Ye Y.-Q."/>
            <person name="Zhang X.-Y."/>
        </authorList>
    </citation>
    <scope>NUCLEOTIDE SEQUENCE [LARGE SCALE GENOMIC DNA]</scope>
    <source>
        <strain evidence="13 14">CH-27</strain>
    </source>
</reference>
<proteinExistence type="inferred from homology"/>
<comment type="function">
    <text evidence="10">Catalyzes the phosphorylation of the position 2 hydroxy group of 4-diphosphocytidyl-2C-methyl-D-erythritol.</text>
</comment>
<dbReference type="InterPro" id="IPR013750">
    <property type="entry name" value="GHMP_kinase_C_dom"/>
</dbReference>
<keyword evidence="4 10" id="KW-0808">Transferase</keyword>
<dbReference type="InterPro" id="IPR014721">
    <property type="entry name" value="Ribsml_uS5_D2-typ_fold_subgr"/>
</dbReference>
<dbReference type="AlphaFoldDB" id="A0AAW9R843"/>
<dbReference type="NCBIfam" id="TIGR00154">
    <property type="entry name" value="ispE"/>
    <property type="match status" value="1"/>
</dbReference>